<evidence type="ECO:0000256" key="3">
    <source>
        <dbReference type="ARBA" id="ARBA00023204"/>
    </source>
</evidence>
<feature type="region of interest" description="Disordered" evidence="6">
    <location>
        <begin position="98"/>
        <end position="158"/>
    </location>
</feature>
<sequence>MIIPLMAMVSELKRRQRQLITIIKKKDREIEEYTSQTLVTIKRNYKTEPFVETAFEMSMIRSKDFVQGFKNCRTNTFNASGQDLYRQVMAINAWLERSPHDSDEENDSSAQNSSLEGARSPNALASIGSSQTPTSITGSKLSQKISFKSPKKVSPKTCKSPVLNTAEVLFPPPYFVGDYTQKRSEQKLSHYAP</sequence>
<gene>
    <name evidence="8" type="ORF">CHS0354_039784</name>
</gene>
<keyword evidence="2" id="KW-0227">DNA damage</keyword>
<proteinExistence type="inferred from homology"/>
<dbReference type="Proteomes" id="UP001195483">
    <property type="component" value="Unassembled WGS sequence"/>
</dbReference>
<dbReference type="InterPro" id="IPR053829">
    <property type="entry name" value="XLF-like_CC"/>
</dbReference>
<evidence type="ECO:0000256" key="6">
    <source>
        <dbReference type="SAM" id="MobiDB-lite"/>
    </source>
</evidence>
<feature type="compositionally biased region" description="Polar residues" evidence="6">
    <location>
        <begin position="127"/>
        <end position="146"/>
    </location>
</feature>
<dbReference type="EMBL" id="JAEAOA010002320">
    <property type="protein sequence ID" value="KAK3582740.1"/>
    <property type="molecule type" value="Genomic_DNA"/>
</dbReference>
<evidence type="ECO:0000259" key="7">
    <source>
        <dbReference type="Pfam" id="PF21928"/>
    </source>
</evidence>
<comment type="caution">
    <text evidence="8">The sequence shown here is derived from an EMBL/GenBank/DDBJ whole genome shotgun (WGS) entry which is preliminary data.</text>
</comment>
<feature type="domain" description="XLF-like coiled-coil region" evidence="7">
    <location>
        <begin position="1"/>
        <end position="33"/>
    </location>
</feature>
<dbReference type="GO" id="GO:0032807">
    <property type="term" value="C:DNA ligase IV complex"/>
    <property type="evidence" value="ECO:0007669"/>
    <property type="project" value="TreeGrafter"/>
</dbReference>
<comment type="subcellular location">
    <subcellularLocation>
        <location evidence="1">Nucleus</location>
    </subcellularLocation>
</comment>
<accession>A0AAE0S061</accession>
<dbReference type="GO" id="GO:0006303">
    <property type="term" value="P:double-strand break repair via nonhomologous end joining"/>
    <property type="evidence" value="ECO:0007669"/>
    <property type="project" value="TreeGrafter"/>
</dbReference>
<name>A0AAE0S061_9BIVA</name>
<dbReference type="Pfam" id="PF21928">
    <property type="entry name" value="XLF_CC"/>
    <property type="match status" value="1"/>
</dbReference>
<evidence type="ECO:0000313" key="9">
    <source>
        <dbReference type="Proteomes" id="UP001195483"/>
    </source>
</evidence>
<comment type="similarity">
    <text evidence="5">Belongs to the XRCC4-XLF family. XLF subfamily.</text>
</comment>
<evidence type="ECO:0000313" key="8">
    <source>
        <dbReference type="EMBL" id="KAK3582740.1"/>
    </source>
</evidence>
<keyword evidence="9" id="KW-1185">Reference proteome</keyword>
<protein>
    <recommendedName>
        <fullName evidence="7">XLF-like coiled-coil region domain-containing protein</fullName>
    </recommendedName>
</protein>
<dbReference type="AlphaFoldDB" id="A0AAE0S061"/>
<keyword evidence="3" id="KW-0234">DNA repair</keyword>
<dbReference type="PANTHER" id="PTHR32235:SF1">
    <property type="entry name" value="NON-HOMOLOGOUS END-JOINING FACTOR 1"/>
    <property type="match status" value="1"/>
</dbReference>
<evidence type="ECO:0000256" key="4">
    <source>
        <dbReference type="ARBA" id="ARBA00023242"/>
    </source>
</evidence>
<dbReference type="InterPro" id="IPR052287">
    <property type="entry name" value="NHEJ_factor"/>
</dbReference>
<reference evidence="8" key="2">
    <citation type="journal article" date="2021" name="Genome Biol. Evol.">
        <title>Developing a high-quality reference genome for a parasitic bivalve with doubly uniparental inheritance (Bivalvia: Unionida).</title>
        <authorList>
            <person name="Smith C.H."/>
        </authorList>
    </citation>
    <scope>NUCLEOTIDE SEQUENCE</scope>
    <source>
        <strain evidence="8">CHS0354</strain>
        <tissue evidence="8">Mantle</tissue>
    </source>
</reference>
<reference evidence="8" key="3">
    <citation type="submission" date="2023-05" db="EMBL/GenBank/DDBJ databases">
        <authorList>
            <person name="Smith C.H."/>
        </authorList>
    </citation>
    <scope>NUCLEOTIDE SEQUENCE</scope>
    <source>
        <strain evidence="8">CHS0354</strain>
        <tissue evidence="8">Mantle</tissue>
    </source>
</reference>
<evidence type="ECO:0000256" key="5">
    <source>
        <dbReference type="ARBA" id="ARBA00025747"/>
    </source>
</evidence>
<dbReference type="Gene3D" id="1.10.287.450">
    <property type="entry name" value="Helix hairpin bin"/>
    <property type="match status" value="1"/>
</dbReference>
<organism evidence="8 9">
    <name type="scientific">Potamilus streckersoni</name>
    <dbReference type="NCBI Taxonomy" id="2493646"/>
    <lineage>
        <taxon>Eukaryota</taxon>
        <taxon>Metazoa</taxon>
        <taxon>Spiralia</taxon>
        <taxon>Lophotrochozoa</taxon>
        <taxon>Mollusca</taxon>
        <taxon>Bivalvia</taxon>
        <taxon>Autobranchia</taxon>
        <taxon>Heteroconchia</taxon>
        <taxon>Palaeoheterodonta</taxon>
        <taxon>Unionida</taxon>
        <taxon>Unionoidea</taxon>
        <taxon>Unionidae</taxon>
        <taxon>Ambleminae</taxon>
        <taxon>Lampsilini</taxon>
        <taxon>Potamilus</taxon>
    </lineage>
</organism>
<evidence type="ECO:0000256" key="1">
    <source>
        <dbReference type="ARBA" id="ARBA00004123"/>
    </source>
</evidence>
<reference evidence="8" key="1">
    <citation type="journal article" date="2021" name="Genome Biol. Evol.">
        <title>A High-Quality Reference Genome for a Parasitic Bivalve with Doubly Uniparental Inheritance (Bivalvia: Unionida).</title>
        <authorList>
            <person name="Smith C.H."/>
        </authorList>
    </citation>
    <scope>NUCLEOTIDE SEQUENCE</scope>
    <source>
        <strain evidence="8">CHS0354</strain>
    </source>
</reference>
<evidence type="ECO:0000256" key="2">
    <source>
        <dbReference type="ARBA" id="ARBA00022763"/>
    </source>
</evidence>
<dbReference type="GO" id="GO:0045027">
    <property type="term" value="F:DNA end binding"/>
    <property type="evidence" value="ECO:0007669"/>
    <property type="project" value="TreeGrafter"/>
</dbReference>
<dbReference type="PANTHER" id="PTHR32235">
    <property type="entry name" value="NON-HOMOLOGOUS END-JOINING FACTOR 1"/>
    <property type="match status" value="1"/>
</dbReference>
<keyword evidence="4" id="KW-0539">Nucleus</keyword>